<dbReference type="PANTHER" id="PTHR46118">
    <property type="entry name" value="PROTEIN ABHD11"/>
    <property type="match status" value="1"/>
</dbReference>
<evidence type="ECO:0000256" key="1">
    <source>
        <dbReference type="ARBA" id="ARBA00008645"/>
    </source>
</evidence>
<dbReference type="OrthoDB" id="8119704at2759"/>
<dbReference type="Proteomes" id="UP000698800">
    <property type="component" value="Unassembled WGS sequence"/>
</dbReference>
<name>A0A9P8I1L7_9PEZI</name>
<dbReference type="EMBL" id="JAGHQL010000102">
    <property type="protein sequence ID" value="KAH0538624.1"/>
    <property type="molecule type" value="Genomic_DNA"/>
</dbReference>
<protein>
    <recommendedName>
        <fullName evidence="3">AB hydrolase-1 domain-containing protein</fullName>
    </recommendedName>
</protein>
<evidence type="ECO:0000259" key="3">
    <source>
        <dbReference type="Pfam" id="PF00561"/>
    </source>
</evidence>
<dbReference type="InterPro" id="IPR000073">
    <property type="entry name" value="AB_hydrolase_1"/>
</dbReference>
<gene>
    <name evidence="4" type="ORF">FGG08_004825</name>
</gene>
<evidence type="ECO:0000313" key="4">
    <source>
        <dbReference type="EMBL" id="KAH0538624.1"/>
    </source>
</evidence>
<organism evidence="4 5">
    <name type="scientific">Glutinoglossum americanum</name>
    <dbReference type="NCBI Taxonomy" id="1670608"/>
    <lineage>
        <taxon>Eukaryota</taxon>
        <taxon>Fungi</taxon>
        <taxon>Dikarya</taxon>
        <taxon>Ascomycota</taxon>
        <taxon>Pezizomycotina</taxon>
        <taxon>Geoglossomycetes</taxon>
        <taxon>Geoglossales</taxon>
        <taxon>Geoglossaceae</taxon>
        <taxon>Glutinoglossum</taxon>
    </lineage>
</organism>
<dbReference type="Pfam" id="PF00561">
    <property type="entry name" value="Abhydrolase_1"/>
    <property type="match status" value="1"/>
</dbReference>
<feature type="domain" description="AB hydrolase-1" evidence="3">
    <location>
        <begin position="5"/>
        <end position="62"/>
    </location>
</feature>
<dbReference type="GO" id="GO:0052689">
    <property type="term" value="F:carboxylic ester hydrolase activity"/>
    <property type="evidence" value="ECO:0007669"/>
    <property type="project" value="TreeGrafter"/>
</dbReference>
<dbReference type="SUPFAM" id="SSF53474">
    <property type="entry name" value="alpha/beta-Hydrolases"/>
    <property type="match status" value="1"/>
</dbReference>
<proteinExistence type="inferred from homology"/>
<evidence type="ECO:0000313" key="5">
    <source>
        <dbReference type="Proteomes" id="UP000698800"/>
    </source>
</evidence>
<keyword evidence="5" id="KW-1185">Reference proteome</keyword>
<evidence type="ECO:0000256" key="2">
    <source>
        <dbReference type="ARBA" id="ARBA00022801"/>
    </source>
</evidence>
<dbReference type="AlphaFoldDB" id="A0A9P8I1L7"/>
<comment type="similarity">
    <text evidence="1">Belongs to the AB hydrolase superfamily.</text>
</comment>
<keyword evidence="2" id="KW-0378">Hydrolase</keyword>
<dbReference type="InterPro" id="IPR029058">
    <property type="entry name" value="AB_hydrolase_fold"/>
</dbReference>
<comment type="caution">
    <text evidence="4">The sequence shown here is derived from an EMBL/GenBank/DDBJ whole genome shotgun (WGS) entry which is preliminary data.</text>
</comment>
<dbReference type="Gene3D" id="3.40.50.1820">
    <property type="entry name" value="alpha/beta hydrolase"/>
    <property type="match status" value="1"/>
</dbReference>
<reference evidence="4" key="1">
    <citation type="submission" date="2021-03" db="EMBL/GenBank/DDBJ databases">
        <title>Comparative genomics and phylogenomic investigation of the class Geoglossomycetes provide insights into ecological specialization and systematics.</title>
        <authorList>
            <person name="Melie T."/>
            <person name="Pirro S."/>
            <person name="Miller A.N."/>
            <person name="Quandt A."/>
        </authorList>
    </citation>
    <scope>NUCLEOTIDE SEQUENCE</scope>
    <source>
        <strain evidence="4">GBOQ0MN5Z8</strain>
    </source>
</reference>
<accession>A0A9P8I1L7</accession>
<dbReference type="GO" id="GO:0005739">
    <property type="term" value="C:mitochondrion"/>
    <property type="evidence" value="ECO:0007669"/>
    <property type="project" value="TreeGrafter"/>
</dbReference>
<sequence length="218" mass="24536">MAETLFRVLARDLERRVYTIDLRNHGHSDHHPRHDYTVMAQDVEGFIDQHKLGAVTLIGHSMYAHSPAGMGLPGRADRLRGAKTAMTVALRSPHLVKNLISVDNAPVDAALRNDFAKYIRGMQKVEERGVTRRSEANEILKEFEESLPIREFLLTNLVRPSGGSQAYKFRIPIKILASALDDMADFPLKDPDKARFALEDIEAGHWLISENPEAFRTG</sequence>
<dbReference type="PANTHER" id="PTHR46118:SF4">
    <property type="entry name" value="PROTEIN ABHD11"/>
    <property type="match status" value="1"/>
</dbReference>